<sequence length="40" mass="4217">MGGNAPQSRCRLVRRSPSSDVHGLRATGYSEQGFPLASGL</sequence>
<name>C5TCC4_ACIDE</name>
<dbReference type="Proteomes" id="UP000003856">
    <property type="component" value="Unassembled WGS sequence"/>
</dbReference>
<comment type="caution">
    <text evidence="2">The sequence shown here is derived from an EMBL/GenBank/DDBJ whole genome shotgun (WGS) entry which is preliminary data.</text>
</comment>
<proteinExistence type="predicted"/>
<evidence type="ECO:0000313" key="3">
    <source>
        <dbReference type="Proteomes" id="UP000003856"/>
    </source>
</evidence>
<evidence type="ECO:0000313" key="2">
    <source>
        <dbReference type="EMBL" id="EER57874.1"/>
    </source>
</evidence>
<dbReference type="EMBL" id="ACQT01000437">
    <property type="protein sequence ID" value="EER57874.1"/>
    <property type="molecule type" value="Genomic_DNA"/>
</dbReference>
<organism evidence="2 3">
    <name type="scientific">Acidovorax delafieldii 2AN</name>
    <dbReference type="NCBI Taxonomy" id="573060"/>
    <lineage>
        <taxon>Bacteria</taxon>
        <taxon>Pseudomonadati</taxon>
        <taxon>Pseudomonadota</taxon>
        <taxon>Betaproteobacteria</taxon>
        <taxon>Burkholderiales</taxon>
        <taxon>Comamonadaceae</taxon>
        <taxon>Acidovorax</taxon>
    </lineage>
</organism>
<dbReference type="PATRIC" id="fig|573060.9.peg.358"/>
<dbReference type="AlphaFoldDB" id="C5TCC4"/>
<reference evidence="2 3" key="1">
    <citation type="submission" date="2009-05" db="EMBL/GenBank/DDBJ databases">
        <title>The draft genome of Acidovorax delafieldii 2AN.</title>
        <authorList>
            <consortium name="US DOE Joint Genome Institute (JGI-PGF)"/>
            <person name="Lucas S."/>
            <person name="Copeland A."/>
            <person name="Lapidus A."/>
            <person name="Glavina del Rio T."/>
            <person name="Tice H."/>
            <person name="Bruce D."/>
            <person name="Goodwin L."/>
            <person name="Pitluck S."/>
            <person name="Larimer F."/>
            <person name="Land M.L."/>
            <person name="Hauser L."/>
            <person name="Shelobolina E.S."/>
            <person name="Picardal F."/>
            <person name="Roden E."/>
            <person name="Emerson D."/>
        </authorList>
    </citation>
    <scope>NUCLEOTIDE SEQUENCE [LARGE SCALE GENOMIC DNA]</scope>
    <source>
        <strain evidence="2 3">2AN</strain>
    </source>
</reference>
<gene>
    <name evidence="2" type="ORF">AcdelDRAFT_4555</name>
</gene>
<evidence type="ECO:0000256" key="1">
    <source>
        <dbReference type="SAM" id="MobiDB-lite"/>
    </source>
</evidence>
<keyword evidence="3" id="KW-1185">Reference proteome</keyword>
<feature type="region of interest" description="Disordered" evidence="1">
    <location>
        <begin position="1"/>
        <end position="40"/>
    </location>
</feature>
<accession>C5TCC4</accession>
<protein>
    <submittedName>
        <fullName evidence="2">Uncharacterized protein</fullName>
    </submittedName>
</protein>